<dbReference type="Proteomes" id="UP000494165">
    <property type="component" value="Unassembled WGS sequence"/>
</dbReference>
<accession>A0A8S1DKQ9</accession>
<sequence length="247" mass="28498">MDADNPAGDEAKAKMTRDEYFAALEKWLQDAYMWQCMNAWFPYMLMNQQQQRVAPSAPTTAGAVPFPWPTGFQGLLNVNNTPQGNVTNQQTLPGIECQIPPLWKRFAAEFLDFLILFSLKMVVTLVAVDLFELIDIEQYDFMRLLDTQNKMDYNTALKMTTEILVLETIHRIVVCMYEVSLNSGRINQNFKKSKCSTGLLVGTRRRWSWPNWRSDSGKKHNGSLCGQLLLCHNWYHLNEHWFLSASC</sequence>
<keyword evidence="2" id="KW-1185">Reference proteome</keyword>
<proteinExistence type="predicted"/>
<gene>
    <name evidence="1" type="ORF">CLODIP_2_CD03446</name>
</gene>
<dbReference type="PANTHER" id="PTHR13659:SF5">
    <property type="entry name" value="PROTEIN FAM8A1"/>
    <property type="match status" value="1"/>
</dbReference>
<reference evidence="1 2" key="1">
    <citation type="submission" date="2020-04" db="EMBL/GenBank/DDBJ databases">
        <authorList>
            <person name="Alioto T."/>
            <person name="Alioto T."/>
            <person name="Gomez Garrido J."/>
        </authorList>
    </citation>
    <scope>NUCLEOTIDE SEQUENCE [LARGE SCALE GENOMIC DNA]</scope>
</reference>
<name>A0A8S1DKQ9_9INSE</name>
<dbReference type="PANTHER" id="PTHR13659">
    <property type="entry name" value="AUTOSOMAL HIGHLY CONSERVED PROTEIN"/>
    <property type="match status" value="1"/>
</dbReference>
<evidence type="ECO:0008006" key="3">
    <source>
        <dbReference type="Google" id="ProtNLM"/>
    </source>
</evidence>
<comment type="caution">
    <text evidence="1">The sequence shown here is derived from an EMBL/GenBank/DDBJ whole genome shotgun (WGS) entry which is preliminary data.</text>
</comment>
<evidence type="ECO:0000313" key="2">
    <source>
        <dbReference type="Proteomes" id="UP000494165"/>
    </source>
</evidence>
<dbReference type="InterPro" id="IPR039871">
    <property type="entry name" value="FAM8A1"/>
</dbReference>
<dbReference type="OrthoDB" id="10061042at2759"/>
<dbReference type="EMBL" id="CADEPI010000287">
    <property type="protein sequence ID" value="CAB3382894.1"/>
    <property type="molecule type" value="Genomic_DNA"/>
</dbReference>
<protein>
    <recommendedName>
        <fullName evidence="3">RDD domain-containing protein</fullName>
    </recommendedName>
</protein>
<organism evidence="1 2">
    <name type="scientific">Cloeon dipterum</name>
    <dbReference type="NCBI Taxonomy" id="197152"/>
    <lineage>
        <taxon>Eukaryota</taxon>
        <taxon>Metazoa</taxon>
        <taxon>Ecdysozoa</taxon>
        <taxon>Arthropoda</taxon>
        <taxon>Hexapoda</taxon>
        <taxon>Insecta</taxon>
        <taxon>Pterygota</taxon>
        <taxon>Palaeoptera</taxon>
        <taxon>Ephemeroptera</taxon>
        <taxon>Pisciforma</taxon>
        <taxon>Baetidae</taxon>
        <taxon>Cloeon</taxon>
    </lineage>
</organism>
<dbReference type="AlphaFoldDB" id="A0A8S1DKQ9"/>
<evidence type="ECO:0000313" key="1">
    <source>
        <dbReference type="EMBL" id="CAB3382894.1"/>
    </source>
</evidence>